<evidence type="ECO:0000313" key="1">
    <source>
        <dbReference type="EMBL" id="MBM0233366.1"/>
    </source>
</evidence>
<evidence type="ECO:0000313" key="2">
    <source>
        <dbReference type="Proteomes" id="UP000601027"/>
    </source>
</evidence>
<comment type="caution">
    <text evidence="1">The sequence shown here is derived from an EMBL/GenBank/DDBJ whole genome shotgun (WGS) entry which is preliminary data.</text>
</comment>
<proteinExistence type="predicted"/>
<gene>
    <name evidence="1" type="ORF">JNW91_16790</name>
</gene>
<reference evidence="1 2" key="1">
    <citation type="submission" date="2021-01" db="EMBL/GenBank/DDBJ databases">
        <title>Draft genome sequence of Micromonospora sp. strain STR1_7.</title>
        <authorList>
            <person name="Karlyshev A."/>
            <person name="Jawad R."/>
        </authorList>
    </citation>
    <scope>NUCLEOTIDE SEQUENCE [LARGE SCALE GENOMIC DNA]</scope>
    <source>
        <strain evidence="1 2">STR1-7</strain>
    </source>
</reference>
<dbReference type="Proteomes" id="UP000601027">
    <property type="component" value="Unassembled WGS sequence"/>
</dbReference>
<organism evidence="1 2">
    <name type="scientific">Micromonospora parastrephiae</name>
    <dbReference type="NCBI Taxonomy" id="2806101"/>
    <lineage>
        <taxon>Bacteria</taxon>
        <taxon>Bacillati</taxon>
        <taxon>Actinomycetota</taxon>
        <taxon>Actinomycetes</taxon>
        <taxon>Micromonosporales</taxon>
        <taxon>Micromonosporaceae</taxon>
        <taxon>Micromonospora</taxon>
    </lineage>
</organism>
<name>A0ABS1XVS8_9ACTN</name>
<keyword evidence="2" id="KW-1185">Reference proteome</keyword>
<sequence length="78" mass="8433">MTPDEHSSAGDPLAVAGLAAGELRQVLDALCRIDQLLRPMVHRAEELAGRPRIDDADLAQLLDDLRYARTLLTGGLIT</sequence>
<dbReference type="RefSeq" id="WP_203176295.1">
    <property type="nucleotide sequence ID" value="NZ_JAEVHM010000076.1"/>
</dbReference>
<accession>A0ABS1XVS8</accession>
<dbReference type="EMBL" id="JAEVHM010000076">
    <property type="protein sequence ID" value="MBM0233366.1"/>
    <property type="molecule type" value="Genomic_DNA"/>
</dbReference>
<protein>
    <submittedName>
        <fullName evidence="1">Uncharacterized protein</fullName>
    </submittedName>
</protein>